<dbReference type="GO" id="GO:0005829">
    <property type="term" value="C:cytosol"/>
    <property type="evidence" value="ECO:0007669"/>
    <property type="project" value="TreeGrafter"/>
</dbReference>
<evidence type="ECO:0000256" key="7">
    <source>
        <dbReference type="PROSITE-ProRule" id="PRU01091"/>
    </source>
</evidence>
<evidence type="ECO:0000256" key="6">
    <source>
        <dbReference type="PROSITE-ProRule" id="PRU00169"/>
    </source>
</evidence>
<feature type="domain" description="OmpR/PhoB-type" evidence="9">
    <location>
        <begin position="126"/>
        <end position="220"/>
    </location>
</feature>
<organism evidence="10 11">
    <name type="scientific">Campylobacter rectus</name>
    <name type="common">Wolinella recta</name>
    <dbReference type="NCBI Taxonomy" id="203"/>
    <lineage>
        <taxon>Bacteria</taxon>
        <taxon>Pseudomonadati</taxon>
        <taxon>Campylobacterota</taxon>
        <taxon>Epsilonproteobacteria</taxon>
        <taxon>Campylobacterales</taxon>
        <taxon>Campylobacteraceae</taxon>
        <taxon>Campylobacter</taxon>
    </lineage>
</organism>
<dbReference type="PROSITE" id="PS50110">
    <property type="entry name" value="RESPONSE_REGULATORY"/>
    <property type="match status" value="1"/>
</dbReference>
<dbReference type="KEGG" id="crx:CRECT_1112"/>
<evidence type="ECO:0000259" key="8">
    <source>
        <dbReference type="PROSITE" id="PS50110"/>
    </source>
</evidence>
<dbReference type="InterPro" id="IPR011006">
    <property type="entry name" value="CheY-like_superfamily"/>
</dbReference>
<gene>
    <name evidence="10" type="ORF">CRECT_1112</name>
</gene>
<keyword evidence="2" id="KW-0902">Two-component regulatory system</keyword>
<dbReference type="Proteomes" id="UP000502377">
    <property type="component" value="Chromosome"/>
</dbReference>
<dbReference type="PROSITE" id="PS51755">
    <property type="entry name" value="OMPR_PHOB"/>
    <property type="match status" value="1"/>
</dbReference>
<dbReference type="PANTHER" id="PTHR48111:SF1">
    <property type="entry name" value="TWO-COMPONENT RESPONSE REGULATOR ORR33"/>
    <property type="match status" value="1"/>
</dbReference>
<keyword evidence="5" id="KW-0804">Transcription</keyword>
<dbReference type="Pfam" id="PF00486">
    <property type="entry name" value="Trans_reg_C"/>
    <property type="match status" value="1"/>
</dbReference>
<evidence type="ECO:0000313" key="11">
    <source>
        <dbReference type="Proteomes" id="UP000502377"/>
    </source>
</evidence>
<evidence type="ECO:0000313" key="10">
    <source>
        <dbReference type="EMBL" id="QCD46775.1"/>
    </source>
</evidence>
<dbReference type="GO" id="GO:0000976">
    <property type="term" value="F:transcription cis-regulatory region binding"/>
    <property type="evidence" value="ECO:0007669"/>
    <property type="project" value="TreeGrafter"/>
</dbReference>
<proteinExistence type="predicted"/>
<evidence type="ECO:0000256" key="5">
    <source>
        <dbReference type="ARBA" id="ARBA00023163"/>
    </source>
</evidence>
<feature type="domain" description="Response regulatory" evidence="8">
    <location>
        <begin position="3"/>
        <end position="117"/>
    </location>
</feature>
<dbReference type="GO" id="GO:0006355">
    <property type="term" value="P:regulation of DNA-templated transcription"/>
    <property type="evidence" value="ECO:0007669"/>
    <property type="project" value="InterPro"/>
</dbReference>
<dbReference type="Pfam" id="PF00072">
    <property type="entry name" value="Response_reg"/>
    <property type="match status" value="1"/>
</dbReference>
<sequence length="220" mass="25115">MSKILIVEDENMLLDMMRAYLGAQGYETAGVKSYDEALDLAYESNFDLWIFDVKIIGGSGFALLDELRKSGKNTPCIFTTSLNTLDDLQSGFNSGCDDYIKKPFELKELLLRVQNLLKRTFVHNKNELIELGQNLSFDIKQGLLFRDGAVIAMPKKQSKLLSLLLKNQDKFLSREEIYGELWEYDESPSELSLRVYIAELRKILGKERIASASKLGYKYV</sequence>
<dbReference type="EMBL" id="CP012543">
    <property type="protein sequence ID" value="QCD46775.1"/>
    <property type="molecule type" value="Genomic_DNA"/>
</dbReference>
<dbReference type="GO" id="GO:0032993">
    <property type="term" value="C:protein-DNA complex"/>
    <property type="evidence" value="ECO:0007669"/>
    <property type="project" value="TreeGrafter"/>
</dbReference>
<evidence type="ECO:0000259" key="9">
    <source>
        <dbReference type="PROSITE" id="PS51755"/>
    </source>
</evidence>
<dbReference type="InterPro" id="IPR001789">
    <property type="entry name" value="Sig_transdc_resp-reg_receiver"/>
</dbReference>
<evidence type="ECO:0000256" key="2">
    <source>
        <dbReference type="ARBA" id="ARBA00023012"/>
    </source>
</evidence>
<keyword evidence="4 7" id="KW-0238">DNA-binding</keyword>
<dbReference type="SUPFAM" id="SSF52172">
    <property type="entry name" value="CheY-like"/>
    <property type="match status" value="1"/>
</dbReference>
<keyword evidence="3" id="KW-0805">Transcription regulation</keyword>
<dbReference type="InterPro" id="IPR039420">
    <property type="entry name" value="WalR-like"/>
</dbReference>
<feature type="modified residue" description="4-aspartylphosphate" evidence="6">
    <location>
        <position position="52"/>
    </location>
</feature>
<name>A0A6G5QM39_CAMRE</name>
<evidence type="ECO:0000256" key="3">
    <source>
        <dbReference type="ARBA" id="ARBA00023015"/>
    </source>
</evidence>
<evidence type="ECO:0000256" key="1">
    <source>
        <dbReference type="ARBA" id="ARBA00022553"/>
    </source>
</evidence>
<dbReference type="InterPro" id="IPR001867">
    <property type="entry name" value="OmpR/PhoB-type_DNA-bd"/>
</dbReference>
<protein>
    <submittedName>
        <fullName evidence="10">Two-component system response regulator</fullName>
    </submittedName>
</protein>
<dbReference type="GO" id="GO:0000156">
    <property type="term" value="F:phosphorelay response regulator activity"/>
    <property type="evidence" value="ECO:0007669"/>
    <property type="project" value="TreeGrafter"/>
</dbReference>
<evidence type="ECO:0000256" key="4">
    <source>
        <dbReference type="ARBA" id="ARBA00023125"/>
    </source>
</evidence>
<dbReference type="PANTHER" id="PTHR48111">
    <property type="entry name" value="REGULATOR OF RPOS"/>
    <property type="match status" value="1"/>
</dbReference>
<dbReference type="SMART" id="SM00448">
    <property type="entry name" value="REC"/>
    <property type="match status" value="1"/>
</dbReference>
<feature type="DNA-binding region" description="OmpR/PhoB-type" evidence="7">
    <location>
        <begin position="126"/>
        <end position="220"/>
    </location>
</feature>
<reference evidence="10 11" key="1">
    <citation type="submission" date="2016-07" db="EMBL/GenBank/DDBJ databases">
        <title>Comparative genomics of the Campylobacter concisus group.</title>
        <authorList>
            <person name="Miller W.G."/>
            <person name="Yee E."/>
            <person name="Chapman M.H."/>
            <person name="Huynh S."/>
            <person name="Bono J.L."/>
            <person name="On S.L.W."/>
            <person name="StLeger J."/>
            <person name="Foster G."/>
            <person name="Parker C.T."/>
        </authorList>
    </citation>
    <scope>NUCLEOTIDE SEQUENCE [LARGE SCALE GENOMIC DNA]</scope>
    <source>
        <strain evidence="10 11">ATCC 33238</strain>
    </source>
</reference>
<dbReference type="Gene3D" id="1.10.10.10">
    <property type="entry name" value="Winged helix-like DNA-binding domain superfamily/Winged helix DNA-binding domain"/>
    <property type="match status" value="1"/>
</dbReference>
<dbReference type="RefSeq" id="WP_002945334.1">
    <property type="nucleotide sequence ID" value="NZ_CP012543.1"/>
</dbReference>
<accession>A0A6G5QM39</accession>
<dbReference type="Gene3D" id="3.40.50.2300">
    <property type="match status" value="1"/>
</dbReference>
<dbReference type="AlphaFoldDB" id="A0A6G5QM39"/>
<dbReference type="SMART" id="SM00862">
    <property type="entry name" value="Trans_reg_C"/>
    <property type="match status" value="1"/>
</dbReference>
<dbReference type="InterPro" id="IPR036388">
    <property type="entry name" value="WH-like_DNA-bd_sf"/>
</dbReference>
<keyword evidence="1 6" id="KW-0597">Phosphoprotein</keyword>